<dbReference type="Proteomes" id="UP000886884">
    <property type="component" value="Unassembled WGS sequence"/>
</dbReference>
<dbReference type="AlphaFoldDB" id="A0A9D1TEA7"/>
<dbReference type="CDD" id="cd06261">
    <property type="entry name" value="TM_PBP2"/>
    <property type="match status" value="1"/>
</dbReference>
<dbReference type="PROSITE" id="PS50928">
    <property type="entry name" value="ABC_TM1"/>
    <property type="match status" value="1"/>
</dbReference>
<reference evidence="9" key="2">
    <citation type="journal article" date="2021" name="PeerJ">
        <title>Extensive microbial diversity within the chicken gut microbiome revealed by metagenomics and culture.</title>
        <authorList>
            <person name="Gilroy R."/>
            <person name="Ravi A."/>
            <person name="Getino M."/>
            <person name="Pursley I."/>
            <person name="Horton D.L."/>
            <person name="Alikhan N.F."/>
            <person name="Baker D."/>
            <person name="Gharbi K."/>
            <person name="Hall N."/>
            <person name="Watson M."/>
            <person name="Adriaenssens E.M."/>
            <person name="Foster-Nyarko E."/>
            <person name="Jarju S."/>
            <person name="Secka A."/>
            <person name="Antonio M."/>
            <person name="Oren A."/>
            <person name="Chaudhuri R.R."/>
            <person name="La Ragione R."/>
            <person name="Hildebrand F."/>
            <person name="Pallen M.J."/>
        </authorList>
    </citation>
    <scope>NUCLEOTIDE SEQUENCE</scope>
    <source>
        <strain evidence="9">CHK183-6373</strain>
    </source>
</reference>
<feature type="transmembrane region" description="Helical" evidence="7">
    <location>
        <begin position="190"/>
        <end position="210"/>
    </location>
</feature>
<dbReference type="Pfam" id="PF00528">
    <property type="entry name" value="BPD_transp_1"/>
    <property type="match status" value="1"/>
</dbReference>
<evidence type="ECO:0000256" key="7">
    <source>
        <dbReference type="RuleBase" id="RU363032"/>
    </source>
</evidence>
<evidence type="ECO:0000259" key="8">
    <source>
        <dbReference type="PROSITE" id="PS50928"/>
    </source>
</evidence>
<evidence type="ECO:0000256" key="1">
    <source>
        <dbReference type="ARBA" id="ARBA00004651"/>
    </source>
</evidence>
<dbReference type="GO" id="GO:0005886">
    <property type="term" value="C:plasma membrane"/>
    <property type="evidence" value="ECO:0007669"/>
    <property type="project" value="UniProtKB-SubCell"/>
</dbReference>
<dbReference type="SUPFAM" id="SSF161098">
    <property type="entry name" value="MetI-like"/>
    <property type="match status" value="1"/>
</dbReference>
<keyword evidence="4 7" id="KW-0812">Transmembrane</keyword>
<dbReference type="EMBL" id="DVOT01000217">
    <property type="protein sequence ID" value="HIV28677.1"/>
    <property type="molecule type" value="Genomic_DNA"/>
</dbReference>
<feature type="transmembrane region" description="Helical" evidence="7">
    <location>
        <begin position="6"/>
        <end position="24"/>
    </location>
</feature>
<feature type="transmembrane region" description="Helical" evidence="7">
    <location>
        <begin position="61"/>
        <end position="81"/>
    </location>
</feature>
<accession>A0A9D1TEA7</accession>
<comment type="similarity">
    <text evidence="7">Belongs to the binding-protein-dependent transport system permease family.</text>
</comment>
<gene>
    <name evidence="9" type="ORF">IAA64_11935</name>
</gene>
<organism evidence="9 10">
    <name type="scientific">Candidatus Ornithocaccomicrobium faecavium</name>
    <dbReference type="NCBI Taxonomy" id="2840890"/>
    <lineage>
        <taxon>Bacteria</taxon>
        <taxon>Bacillati</taxon>
        <taxon>Bacillota</taxon>
        <taxon>Clostridia</taxon>
        <taxon>Candidatus Ornithocaccomicrobium</taxon>
    </lineage>
</organism>
<evidence type="ECO:0000256" key="4">
    <source>
        <dbReference type="ARBA" id="ARBA00022692"/>
    </source>
</evidence>
<feature type="transmembrane region" description="Helical" evidence="7">
    <location>
        <begin position="93"/>
        <end position="113"/>
    </location>
</feature>
<comment type="subcellular location">
    <subcellularLocation>
        <location evidence="1 7">Cell membrane</location>
        <topology evidence="1 7">Multi-pass membrane protein</topology>
    </subcellularLocation>
</comment>
<dbReference type="Gene3D" id="1.10.3720.10">
    <property type="entry name" value="MetI-like"/>
    <property type="match status" value="1"/>
</dbReference>
<dbReference type="PANTHER" id="PTHR43227">
    <property type="entry name" value="BLL4140 PROTEIN"/>
    <property type="match status" value="1"/>
</dbReference>
<feature type="domain" description="ABC transmembrane type-1" evidence="8">
    <location>
        <begin position="57"/>
        <end position="271"/>
    </location>
</feature>
<comment type="caution">
    <text evidence="9">The sequence shown here is derived from an EMBL/GenBank/DDBJ whole genome shotgun (WGS) entry which is preliminary data.</text>
</comment>
<feature type="transmembrane region" description="Helical" evidence="7">
    <location>
        <begin position="147"/>
        <end position="170"/>
    </location>
</feature>
<feature type="transmembrane region" description="Helical" evidence="7">
    <location>
        <begin position="252"/>
        <end position="271"/>
    </location>
</feature>
<evidence type="ECO:0000256" key="3">
    <source>
        <dbReference type="ARBA" id="ARBA00022475"/>
    </source>
</evidence>
<reference evidence="9" key="1">
    <citation type="submission" date="2020-10" db="EMBL/GenBank/DDBJ databases">
        <authorList>
            <person name="Gilroy R."/>
        </authorList>
    </citation>
    <scope>NUCLEOTIDE SEQUENCE</scope>
    <source>
        <strain evidence="9">CHK183-6373</strain>
    </source>
</reference>
<keyword evidence="5 7" id="KW-1133">Transmembrane helix</keyword>
<proteinExistence type="inferred from homology"/>
<evidence type="ECO:0000256" key="2">
    <source>
        <dbReference type="ARBA" id="ARBA00022448"/>
    </source>
</evidence>
<dbReference type="PANTHER" id="PTHR43227:SF11">
    <property type="entry name" value="BLL4140 PROTEIN"/>
    <property type="match status" value="1"/>
</dbReference>
<sequence length="284" mass="32005">MTVPALATIIIFHYFPLYGIIVAFKNYKPAFGILGSDWVGLRYFEQFFQNAFAWRIIRNTLFLSLYSFIFSFPAPIVLALLLNEVQNQPFKKVVQTISYLPHFISTVIMIGLLKNITAMDGIINRAIEWFGGTSITFMSRPEWFRTLYIASGIWQGVGWGTIIYLAALSGVAPELYEAAVIDGANRWQQAWNVTLPSILPTVIVLMILNIQGILNSDTEKILLMYNAQVFETADVIGTYVYREGIESSRFSYSAAVGLMTSVLSLLLVVMANKISKTVTEYSLW</sequence>
<evidence type="ECO:0000313" key="10">
    <source>
        <dbReference type="Proteomes" id="UP000886884"/>
    </source>
</evidence>
<keyword evidence="2 7" id="KW-0813">Transport</keyword>
<keyword evidence="3" id="KW-1003">Cell membrane</keyword>
<evidence type="ECO:0000256" key="5">
    <source>
        <dbReference type="ARBA" id="ARBA00022989"/>
    </source>
</evidence>
<protein>
    <submittedName>
        <fullName evidence="9">Sugar ABC transporter permease</fullName>
    </submittedName>
</protein>
<evidence type="ECO:0000256" key="6">
    <source>
        <dbReference type="ARBA" id="ARBA00023136"/>
    </source>
</evidence>
<dbReference type="GO" id="GO:0055085">
    <property type="term" value="P:transmembrane transport"/>
    <property type="evidence" value="ECO:0007669"/>
    <property type="project" value="InterPro"/>
</dbReference>
<evidence type="ECO:0000313" key="9">
    <source>
        <dbReference type="EMBL" id="HIV28677.1"/>
    </source>
</evidence>
<dbReference type="InterPro" id="IPR035906">
    <property type="entry name" value="MetI-like_sf"/>
</dbReference>
<dbReference type="InterPro" id="IPR050809">
    <property type="entry name" value="UgpAE/MalFG_permease"/>
</dbReference>
<keyword evidence="6 7" id="KW-0472">Membrane</keyword>
<dbReference type="InterPro" id="IPR000515">
    <property type="entry name" value="MetI-like"/>
</dbReference>
<name>A0A9D1TEA7_9FIRM</name>